<sequence length="240" mass="25360">MGGAGRPYRVVVADDHGLVRAGFRLLIDSSDRLTVVGEAGTGREAVEVTARERPDVVLMDIQMPGMGGIEATRLICADPGTAAATRVLVLTTYDTDEHVFRALDAGASGFLLKTTPPEELLTAVEVVADGEALLAPSVTRRLIAAFTAGRRAAPDSGAASRDRRLPELTARELETLELVARGLSNTEIAGRLRIGPATVKTHMSRLLAKTHSRDRAQLVIAAYESGLVRAAAPGQDPAPH</sequence>
<dbReference type="InterPro" id="IPR016032">
    <property type="entry name" value="Sig_transdc_resp-reg_C-effctor"/>
</dbReference>
<proteinExistence type="predicted"/>
<dbReference type="InterPro" id="IPR058245">
    <property type="entry name" value="NreC/VraR/RcsB-like_REC"/>
</dbReference>
<gene>
    <name evidence="8" type="ORF">GCU69_10070</name>
</gene>
<dbReference type="InterPro" id="IPR001789">
    <property type="entry name" value="Sig_transdc_resp-reg_receiver"/>
</dbReference>
<keyword evidence="3" id="KW-0238">DNA-binding</keyword>
<dbReference type="PROSITE" id="PS00622">
    <property type="entry name" value="HTH_LUXR_1"/>
    <property type="match status" value="1"/>
</dbReference>
<dbReference type="CDD" id="cd06170">
    <property type="entry name" value="LuxR_C_like"/>
    <property type="match status" value="1"/>
</dbReference>
<dbReference type="PROSITE" id="PS50043">
    <property type="entry name" value="HTH_LUXR_2"/>
    <property type="match status" value="1"/>
</dbReference>
<evidence type="ECO:0000256" key="1">
    <source>
        <dbReference type="ARBA" id="ARBA00022553"/>
    </source>
</evidence>
<dbReference type="PRINTS" id="PR00038">
    <property type="entry name" value="HTHLUXR"/>
</dbReference>
<feature type="modified residue" description="4-aspartylphosphate" evidence="5">
    <location>
        <position position="60"/>
    </location>
</feature>
<protein>
    <submittedName>
        <fullName evidence="8">Response regulator transcription factor</fullName>
    </submittedName>
</protein>
<evidence type="ECO:0000256" key="2">
    <source>
        <dbReference type="ARBA" id="ARBA00023015"/>
    </source>
</evidence>
<dbReference type="SMART" id="SM00448">
    <property type="entry name" value="REC"/>
    <property type="match status" value="1"/>
</dbReference>
<evidence type="ECO:0000313" key="9">
    <source>
        <dbReference type="Proteomes" id="UP000621266"/>
    </source>
</evidence>
<organism evidence="8 9">
    <name type="scientific">Streptomyces lycii</name>
    <dbReference type="NCBI Taxonomy" id="2654337"/>
    <lineage>
        <taxon>Bacteria</taxon>
        <taxon>Bacillati</taxon>
        <taxon>Actinomycetota</taxon>
        <taxon>Actinomycetes</taxon>
        <taxon>Kitasatosporales</taxon>
        <taxon>Streptomycetaceae</taxon>
        <taxon>Streptomyces</taxon>
    </lineage>
</organism>
<dbReference type="SUPFAM" id="SSF46894">
    <property type="entry name" value="C-terminal effector domain of the bipartite response regulators"/>
    <property type="match status" value="1"/>
</dbReference>
<keyword evidence="9" id="KW-1185">Reference proteome</keyword>
<evidence type="ECO:0000256" key="4">
    <source>
        <dbReference type="ARBA" id="ARBA00023163"/>
    </source>
</evidence>
<dbReference type="InterPro" id="IPR000792">
    <property type="entry name" value="Tscrpt_reg_LuxR_C"/>
</dbReference>
<keyword evidence="2" id="KW-0805">Transcription regulation</keyword>
<reference evidence="8 9" key="1">
    <citation type="submission" date="2019-10" db="EMBL/GenBank/DDBJ databases">
        <title>Streptomyces tenebrisbrunneis sp.nov., an endogenous actinomycete isolated from of Lycium ruthenicum.</title>
        <authorList>
            <person name="Ma L."/>
        </authorList>
    </citation>
    <scope>NUCLEOTIDE SEQUENCE [LARGE SCALE GENOMIC DNA]</scope>
    <source>
        <strain evidence="8 9">TRM 66187</strain>
    </source>
</reference>
<evidence type="ECO:0000256" key="3">
    <source>
        <dbReference type="ARBA" id="ARBA00023125"/>
    </source>
</evidence>
<dbReference type="InterPro" id="IPR039420">
    <property type="entry name" value="WalR-like"/>
</dbReference>
<dbReference type="Gene3D" id="3.40.50.2300">
    <property type="match status" value="1"/>
</dbReference>
<dbReference type="Pfam" id="PF00072">
    <property type="entry name" value="Response_reg"/>
    <property type="match status" value="1"/>
</dbReference>
<dbReference type="InterPro" id="IPR011006">
    <property type="entry name" value="CheY-like_superfamily"/>
</dbReference>
<feature type="domain" description="HTH luxR-type" evidence="6">
    <location>
        <begin position="161"/>
        <end position="226"/>
    </location>
</feature>
<dbReference type="PROSITE" id="PS50110">
    <property type="entry name" value="RESPONSE_REGULATORY"/>
    <property type="match status" value="1"/>
</dbReference>
<evidence type="ECO:0000313" key="8">
    <source>
        <dbReference type="EMBL" id="KAF4409244.1"/>
    </source>
</evidence>
<evidence type="ECO:0000259" key="7">
    <source>
        <dbReference type="PROSITE" id="PS50110"/>
    </source>
</evidence>
<accession>A0ABQ7FLK7</accession>
<dbReference type="Proteomes" id="UP000621266">
    <property type="component" value="Unassembled WGS sequence"/>
</dbReference>
<dbReference type="SMART" id="SM00421">
    <property type="entry name" value="HTH_LUXR"/>
    <property type="match status" value="1"/>
</dbReference>
<keyword evidence="1 5" id="KW-0597">Phosphoprotein</keyword>
<dbReference type="EMBL" id="WHPN01000242">
    <property type="protein sequence ID" value="KAF4409244.1"/>
    <property type="molecule type" value="Genomic_DNA"/>
</dbReference>
<dbReference type="PANTHER" id="PTHR43214">
    <property type="entry name" value="TWO-COMPONENT RESPONSE REGULATOR"/>
    <property type="match status" value="1"/>
</dbReference>
<comment type="caution">
    <text evidence="8">The sequence shown here is derived from an EMBL/GenBank/DDBJ whole genome shotgun (WGS) entry which is preliminary data.</text>
</comment>
<keyword evidence="4" id="KW-0804">Transcription</keyword>
<dbReference type="PANTHER" id="PTHR43214:SF24">
    <property type="entry name" value="TRANSCRIPTIONAL REGULATORY PROTEIN NARL-RELATED"/>
    <property type="match status" value="1"/>
</dbReference>
<evidence type="ECO:0000259" key="6">
    <source>
        <dbReference type="PROSITE" id="PS50043"/>
    </source>
</evidence>
<evidence type="ECO:0000256" key="5">
    <source>
        <dbReference type="PROSITE-ProRule" id="PRU00169"/>
    </source>
</evidence>
<feature type="domain" description="Response regulatory" evidence="7">
    <location>
        <begin position="9"/>
        <end position="128"/>
    </location>
</feature>
<dbReference type="Pfam" id="PF00196">
    <property type="entry name" value="GerE"/>
    <property type="match status" value="1"/>
</dbReference>
<dbReference type="CDD" id="cd17535">
    <property type="entry name" value="REC_NarL-like"/>
    <property type="match status" value="1"/>
</dbReference>
<dbReference type="SUPFAM" id="SSF52172">
    <property type="entry name" value="CheY-like"/>
    <property type="match status" value="1"/>
</dbReference>
<name>A0ABQ7FLK7_9ACTN</name>